<evidence type="ECO:0000256" key="5">
    <source>
        <dbReference type="ARBA" id="ARBA00023015"/>
    </source>
</evidence>
<name>A0A2W4ZZ97_9BACT</name>
<keyword evidence="1 8" id="KW-0597">Phosphoprotein</keyword>
<dbReference type="SUPFAM" id="SSF52540">
    <property type="entry name" value="P-loop containing nucleoside triphosphate hydrolases"/>
    <property type="match status" value="1"/>
</dbReference>
<evidence type="ECO:0000256" key="7">
    <source>
        <dbReference type="ARBA" id="ARBA00023163"/>
    </source>
</evidence>
<sequence length="475" mass="52307">MSIDILIVDDENDIRKLIKGILEDEGYGTRQAANSTDAYKEVGVRAPDLMILDIWLQNSDHDGLEILKTVKKGNPHLPVIMISGHGTIETAVSAIKIGAYDFIEKPFKSDRLLLMIERALETASLRKENEALKERKDAPVEMIGSSGAFNAMYNALDKVANANSRVFFTGDSGTGKEVAARILHKLSARKDAPFMALNCAILHPDRFEEELFGSEGAGGVKKGILEQANGGTLLFDEVGDMPVETQGKIVRVLQEQKFTRLGGTDPVQVDVRIVASCSRNMTEAIANGSFREDLYYRLNVVPVSIPTLRARRDDIPALAAHFVKMYSKQSGQPEREVTAGAAIALQDYDWPGNVRQLRNVIEWVMIMGGGEKEPIEKRHLPPEITGEAPKGESRAASMQDYMTYPLREAREAFERDYLDRQLARFGGNISKTAAFVEMERSALHRKLKSLELSGSGDKQDGAEDGASANLKKAVG</sequence>
<dbReference type="PROSITE" id="PS50045">
    <property type="entry name" value="SIGMA54_INTERACT_4"/>
    <property type="match status" value="1"/>
</dbReference>
<proteinExistence type="predicted"/>
<evidence type="ECO:0000256" key="4">
    <source>
        <dbReference type="ARBA" id="ARBA00023012"/>
    </source>
</evidence>
<keyword evidence="3" id="KW-0067">ATP-binding</keyword>
<reference evidence="12 13" key="1">
    <citation type="submission" date="2017-08" db="EMBL/GenBank/DDBJ databases">
        <title>Infants hospitalized years apart are colonized by the same room-sourced microbial strains.</title>
        <authorList>
            <person name="Brooks B."/>
            <person name="Olm M.R."/>
            <person name="Firek B.A."/>
            <person name="Baker R."/>
            <person name="Thomas B.C."/>
            <person name="Morowitz M.J."/>
            <person name="Banfield J.F."/>
        </authorList>
    </citation>
    <scope>NUCLEOTIDE SEQUENCE [LARGE SCALE GENOMIC DNA]</scope>
    <source>
        <strain evidence="12">S2_018_000_R2_104</strain>
    </source>
</reference>
<dbReference type="EMBL" id="QFNK01000098">
    <property type="protein sequence ID" value="PZO86706.1"/>
    <property type="molecule type" value="Genomic_DNA"/>
</dbReference>
<dbReference type="InterPro" id="IPR058031">
    <property type="entry name" value="AAA_lid_NorR"/>
</dbReference>
<dbReference type="InterPro" id="IPR000641">
    <property type="entry name" value="CbxX/CfxQ"/>
</dbReference>
<dbReference type="PANTHER" id="PTHR32071:SF17">
    <property type="entry name" value="TRANSCRIPTIONAL REGULATOR (NTRC FAMILY)"/>
    <property type="match status" value="1"/>
</dbReference>
<dbReference type="Pfam" id="PF00072">
    <property type="entry name" value="Response_reg"/>
    <property type="match status" value="1"/>
</dbReference>
<dbReference type="Pfam" id="PF00158">
    <property type="entry name" value="Sigma54_activat"/>
    <property type="match status" value="1"/>
</dbReference>
<dbReference type="Gene3D" id="1.10.10.60">
    <property type="entry name" value="Homeodomain-like"/>
    <property type="match status" value="1"/>
</dbReference>
<dbReference type="InterPro" id="IPR001789">
    <property type="entry name" value="Sig_transdc_resp-reg_receiver"/>
</dbReference>
<dbReference type="Proteomes" id="UP000249557">
    <property type="component" value="Unassembled WGS sequence"/>
</dbReference>
<organism evidence="12 13">
    <name type="scientific">Micavibrio aeruginosavorus</name>
    <dbReference type="NCBI Taxonomy" id="349221"/>
    <lineage>
        <taxon>Bacteria</taxon>
        <taxon>Pseudomonadati</taxon>
        <taxon>Bdellovibrionota</taxon>
        <taxon>Bdellovibrionia</taxon>
        <taxon>Bdellovibrionales</taxon>
        <taxon>Pseudobdellovibrionaceae</taxon>
        <taxon>Micavibrio</taxon>
    </lineage>
</organism>
<dbReference type="InterPro" id="IPR009057">
    <property type="entry name" value="Homeodomain-like_sf"/>
</dbReference>
<evidence type="ECO:0000256" key="3">
    <source>
        <dbReference type="ARBA" id="ARBA00022840"/>
    </source>
</evidence>
<dbReference type="SMART" id="SM00448">
    <property type="entry name" value="REC"/>
    <property type="match status" value="1"/>
</dbReference>
<dbReference type="PRINTS" id="PR00819">
    <property type="entry name" value="CBXCFQXSUPER"/>
</dbReference>
<dbReference type="GO" id="GO:0006355">
    <property type="term" value="P:regulation of DNA-templated transcription"/>
    <property type="evidence" value="ECO:0007669"/>
    <property type="project" value="InterPro"/>
</dbReference>
<feature type="modified residue" description="4-aspartylphosphate" evidence="8">
    <location>
        <position position="53"/>
    </location>
</feature>
<dbReference type="Gene3D" id="3.40.50.300">
    <property type="entry name" value="P-loop containing nucleotide triphosphate hydrolases"/>
    <property type="match status" value="1"/>
</dbReference>
<dbReference type="Pfam" id="PF02954">
    <property type="entry name" value="HTH_8"/>
    <property type="match status" value="1"/>
</dbReference>
<dbReference type="CDD" id="cd17550">
    <property type="entry name" value="REC_NtrX-like"/>
    <property type="match status" value="1"/>
</dbReference>
<dbReference type="GO" id="GO:0005524">
    <property type="term" value="F:ATP binding"/>
    <property type="evidence" value="ECO:0007669"/>
    <property type="project" value="UniProtKB-KW"/>
</dbReference>
<dbReference type="GO" id="GO:0043565">
    <property type="term" value="F:sequence-specific DNA binding"/>
    <property type="evidence" value="ECO:0007669"/>
    <property type="project" value="InterPro"/>
</dbReference>
<dbReference type="FunFam" id="3.40.50.300:FF:000006">
    <property type="entry name" value="DNA-binding transcriptional regulator NtrC"/>
    <property type="match status" value="1"/>
</dbReference>
<gene>
    <name evidence="12" type="ORF">DI626_05830</name>
</gene>
<dbReference type="Gene3D" id="1.10.8.60">
    <property type="match status" value="1"/>
</dbReference>
<feature type="region of interest" description="Disordered" evidence="9">
    <location>
        <begin position="451"/>
        <end position="475"/>
    </location>
</feature>
<evidence type="ECO:0000256" key="9">
    <source>
        <dbReference type="SAM" id="MobiDB-lite"/>
    </source>
</evidence>
<feature type="region of interest" description="Disordered" evidence="9">
    <location>
        <begin position="374"/>
        <end position="396"/>
    </location>
</feature>
<dbReference type="PANTHER" id="PTHR32071">
    <property type="entry name" value="TRANSCRIPTIONAL REGULATORY PROTEIN"/>
    <property type="match status" value="1"/>
</dbReference>
<dbReference type="SUPFAM" id="SSF46689">
    <property type="entry name" value="Homeodomain-like"/>
    <property type="match status" value="1"/>
</dbReference>
<evidence type="ECO:0000256" key="8">
    <source>
        <dbReference type="PROSITE-ProRule" id="PRU00169"/>
    </source>
</evidence>
<dbReference type="InterPro" id="IPR027417">
    <property type="entry name" value="P-loop_NTPase"/>
</dbReference>
<evidence type="ECO:0000259" key="11">
    <source>
        <dbReference type="PROSITE" id="PS50110"/>
    </source>
</evidence>
<feature type="domain" description="Sigma-54 factor interaction" evidence="10">
    <location>
        <begin position="142"/>
        <end position="366"/>
    </location>
</feature>
<dbReference type="InterPro" id="IPR011006">
    <property type="entry name" value="CheY-like_superfamily"/>
</dbReference>
<dbReference type="GO" id="GO:0000160">
    <property type="term" value="P:phosphorelay signal transduction system"/>
    <property type="evidence" value="ECO:0007669"/>
    <property type="project" value="UniProtKB-KW"/>
</dbReference>
<evidence type="ECO:0000256" key="1">
    <source>
        <dbReference type="ARBA" id="ARBA00022553"/>
    </source>
</evidence>
<dbReference type="InterPro" id="IPR025943">
    <property type="entry name" value="Sigma_54_int_dom_ATP-bd_2"/>
</dbReference>
<evidence type="ECO:0000313" key="13">
    <source>
        <dbReference type="Proteomes" id="UP000249557"/>
    </source>
</evidence>
<dbReference type="InterPro" id="IPR002197">
    <property type="entry name" value="HTH_Fis"/>
</dbReference>
<dbReference type="Gene3D" id="3.40.50.2300">
    <property type="match status" value="1"/>
</dbReference>
<dbReference type="AlphaFoldDB" id="A0A2W4ZZ97"/>
<evidence type="ECO:0000256" key="6">
    <source>
        <dbReference type="ARBA" id="ARBA00023125"/>
    </source>
</evidence>
<evidence type="ECO:0000259" key="10">
    <source>
        <dbReference type="PROSITE" id="PS50045"/>
    </source>
</evidence>
<comment type="caution">
    <text evidence="12">The sequence shown here is derived from an EMBL/GenBank/DDBJ whole genome shotgun (WGS) entry which is preliminary data.</text>
</comment>
<feature type="domain" description="Response regulatory" evidence="11">
    <location>
        <begin position="4"/>
        <end position="120"/>
    </location>
</feature>
<evidence type="ECO:0000313" key="12">
    <source>
        <dbReference type="EMBL" id="PZO86706.1"/>
    </source>
</evidence>
<keyword evidence="4" id="KW-0902">Two-component regulatory system</keyword>
<keyword evidence="7" id="KW-0804">Transcription</keyword>
<dbReference type="InterPro" id="IPR003593">
    <property type="entry name" value="AAA+_ATPase"/>
</dbReference>
<dbReference type="InterPro" id="IPR025944">
    <property type="entry name" value="Sigma_54_int_dom_CS"/>
</dbReference>
<keyword evidence="6" id="KW-0238">DNA-binding</keyword>
<dbReference type="InterPro" id="IPR002078">
    <property type="entry name" value="Sigma_54_int"/>
</dbReference>
<accession>A0A2W4ZZ97</accession>
<dbReference type="SUPFAM" id="SSF52172">
    <property type="entry name" value="CheY-like"/>
    <property type="match status" value="1"/>
</dbReference>
<dbReference type="PROSITE" id="PS00676">
    <property type="entry name" value="SIGMA54_INTERACT_2"/>
    <property type="match status" value="1"/>
</dbReference>
<keyword evidence="2" id="KW-0547">Nucleotide-binding</keyword>
<dbReference type="CDD" id="cd00009">
    <property type="entry name" value="AAA"/>
    <property type="match status" value="1"/>
</dbReference>
<dbReference type="PROSITE" id="PS00688">
    <property type="entry name" value="SIGMA54_INTERACT_3"/>
    <property type="match status" value="1"/>
</dbReference>
<dbReference type="SMART" id="SM00382">
    <property type="entry name" value="AAA"/>
    <property type="match status" value="1"/>
</dbReference>
<dbReference type="Pfam" id="PF25601">
    <property type="entry name" value="AAA_lid_14"/>
    <property type="match status" value="1"/>
</dbReference>
<keyword evidence="5" id="KW-0805">Transcription regulation</keyword>
<dbReference type="FunFam" id="3.40.50.2300:FF:000018">
    <property type="entry name" value="DNA-binding transcriptional regulator NtrC"/>
    <property type="match status" value="1"/>
</dbReference>
<dbReference type="PROSITE" id="PS50110">
    <property type="entry name" value="RESPONSE_REGULATORY"/>
    <property type="match status" value="1"/>
</dbReference>
<protein>
    <submittedName>
        <fullName evidence="12">Sigma-54-dependent Fis family transcriptional regulator</fullName>
    </submittedName>
</protein>
<evidence type="ECO:0000256" key="2">
    <source>
        <dbReference type="ARBA" id="ARBA00022741"/>
    </source>
</evidence>